<accession>A0A0A8ZXF2</accession>
<dbReference type="AlphaFoldDB" id="A0A0A8ZXF2"/>
<dbReference type="EMBL" id="GBRH01258428">
    <property type="protein sequence ID" value="JAD39467.1"/>
    <property type="molecule type" value="Transcribed_RNA"/>
</dbReference>
<organism evidence="1">
    <name type="scientific">Arundo donax</name>
    <name type="common">Giant reed</name>
    <name type="synonym">Donax arundinaceus</name>
    <dbReference type="NCBI Taxonomy" id="35708"/>
    <lineage>
        <taxon>Eukaryota</taxon>
        <taxon>Viridiplantae</taxon>
        <taxon>Streptophyta</taxon>
        <taxon>Embryophyta</taxon>
        <taxon>Tracheophyta</taxon>
        <taxon>Spermatophyta</taxon>
        <taxon>Magnoliopsida</taxon>
        <taxon>Liliopsida</taxon>
        <taxon>Poales</taxon>
        <taxon>Poaceae</taxon>
        <taxon>PACMAD clade</taxon>
        <taxon>Arundinoideae</taxon>
        <taxon>Arundineae</taxon>
        <taxon>Arundo</taxon>
    </lineage>
</organism>
<protein>
    <submittedName>
        <fullName evidence="1">Uncharacterized protein</fullName>
    </submittedName>
</protein>
<name>A0A0A8ZXF2_ARUDO</name>
<proteinExistence type="predicted"/>
<evidence type="ECO:0000313" key="1">
    <source>
        <dbReference type="EMBL" id="JAD39467.1"/>
    </source>
</evidence>
<reference evidence="1" key="2">
    <citation type="journal article" date="2015" name="Data Brief">
        <title>Shoot transcriptome of the giant reed, Arundo donax.</title>
        <authorList>
            <person name="Barrero R.A."/>
            <person name="Guerrero F.D."/>
            <person name="Moolhuijzen P."/>
            <person name="Goolsby J.A."/>
            <person name="Tidwell J."/>
            <person name="Bellgard S.E."/>
            <person name="Bellgard M.I."/>
        </authorList>
    </citation>
    <scope>NUCLEOTIDE SEQUENCE</scope>
    <source>
        <tissue evidence="1">Shoot tissue taken approximately 20 cm above the soil surface</tissue>
    </source>
</reference>
<reference evidence="1" key="1">
    <citation type="submission" date="2014-09" db="EMBL/GenBank/DDBJ databases">
        <authorList>
            <person name="Magalhaes I.L.F."/>
            <person name="Oliveira U."/>
            <person name="Santos F.R."/>
            <person name="Vidigal T.H.D.A."/>
            <person name="Brescovit A.D."/>
            <person name="Santos A.J."/>
        </authorList>
    </citation>
    <scope>NUCLEOTIDE SEQUENCE</scope>
    <source>
        <tissue evidence="1">Shoot tissue taken approximately 20 cm above the soil surface</tissue>
    </source>
</reference>
<sequence>MFDDLSISNVLLIESFSFNLLFVTQLCNLSFTYMFNEVNAVIASKKYKVW</sequence>